<reference evidence="4 5" key="1">
    <citation type="submission" date="2021-01" db="EMBL/GenBank/DDBJ databases">
        <title>Draft genome sequence of Micromonospora sp. strain STR1s_6.</title>
        <authorList>
            <person name="Karlyshev A."/>
            <person name="Jawad R."/>
        </authorList>
    </citation>
    <scope>NUCLEOTIDE SEQUENCE [LARGE SCALE GENOMIC DNA]</scope>
    <source>
        <strain evidence="4 5">STR1S-6</strain>
    </source>
</reference>
<evidence type="ECO:0000256" key="3">
    <source>
        <dbReference type="RuleBase" id="RU000363"/>
    </source>
</evidence>
<comment type="caution">
    <text evidence="4">The sequence shown here is derived from an EMBL/GenBank/DDBJ whole genome shotgun (WGS) entry which is preliminary data.</text>
</comment>
<keyword evidence="2" id="KW-0560">Oxidoreductase</keyword>
<comment type="similarity">
    <text evidence="1 3">Belongs to the short-chain dehydrogenases/reductases (SDR) family.</text>
</comment>
<dbReference type="PRINTS" id="PR00080">
    <property type="entry name" value="SDRFAMILY"/>
</dbReference>
<proteinExistence type="inferred from homology"/>
<dbReference type="RefSeq" id="WP_203148283.1">
    <property type="nucleotide sequence ID" value="NZ_JAEVHL010000037.1"/>
</dbReference>
<sequence length="301" mass="32422">MTGAPRRATPPAALVTGGSSGIGRAVALRLHRAGIPVYATARRLDRVADLAAAGMRTVELDVTDDNSARAAVDRVVGDHGSVGLLVNNAGFGLPGTIEETDIDRVRQQFETNFFGMVRMTQLVLPGMRAARAGTVVNMSSIFGGFATPGGGFYAASKHAVEAQSDALRLEVAQFRIRVVVVQPGPVRTPWGERYVAGFPAGDDGPYGDFGRRAGAYYAAIYSGDGRGLAARFTVSADDVARVVERVLRRRRPRSHYPVGMLARSVLGMRHLLPRPAFDAFVRRQFPRPDPRVRRPGVTRAE</sequence>
<dbReference type="CDD" id="cd05374">
    <property type="entry name" value="17beta-HSD-like_SDR_c"/>
    <property type="match status" value="1"/>
</dbReference>
<dbReference type="EMBL" id="JAEVHL010000037">
    <property type="protein sequence ID" value="MBM0275900.1"/>
    <property type="molecule type" value="Genomic_DNA"/>
</dbReference>
<dbReference type="Pfam" id="PF00106">
    <property type="entry name" value="adh_short"/>
    <property type="match status" value="1"/>
</dbReference>
<organism evidence="4 5">
    <name type="scientific">Micromonospora tarensis</name>
    <dbReference type="NCBI Taxonomy" id="2806100"/>
    <lineage>
        <taxon>Bacteria</taxon>
        <taxon>Bacillati</taxon>
        <taxon>Actinomycetota</taxon>
        <taxon>Actinomycetes</taxon>
        <taxon>Micromonosporales</taxon>
        <taxon>Micromonosporaceae</taxon>
        <taxon>Micromonospora</taxon>
    </lineage>
</organism>
<dbReference type="PRINTS" id="PR00081">
    <property type="entry name" value="GDHRDH"/>
</dbReference>
<evidence type="ECO:0000256" key="1">
    <source>
        <dbReference type="ARBA" id="ARBA00006484"/>
    </source>
</evidence>
<gene>
    <name evidence="4" type="ORF">JM949_10860</name>
</gene>
<dbReference type="Proteomes" id="UP000622245">
    <property type="component" value="Unassembled WGS sequence"/>
</dbReference>
<evidence type="ECO:0000256" key="2">
    <source>
        <dbReference type="ARBA" id="ARBA00023002"/>
    </source>
</evidence>
<accession>A0ABS1YEQ9</accession>
<dbReference type="Gene3D" id="3.40.50.720">
    <property type="entry name" value="NAD(P)-binding Rossmann-like Domain"/>
    <property type="match status" value="1"/>
</dbReference>
<evidence type="ECO:0000313" key="4">
    <source>
        <dbReference type="EMBL" id="MBM0275900.1"/>
    </source>
</evidence>
<protein>
    <submittedName>
        <fullName evidence="4">SDR family NAD(P)-dependent oxidoreductase</fullName>
    </submittedName>
</protein>
<dbReference type="InterPro" id="IPR002347">
    <property type="entry name" value="SDR_fam"/>
</dbReference>
<evidence type="ECO:0000313" key="5">
    <source>
        <dbReference type="Proteomes" id="UP000622245"/>
    </source>
</evidence>
<dbReference type="InterPro" id="IPR036291">
    <property type="entry name" value="NAD(P)-bd_dom_sf"/>
</dbReference>
<dbReference type="SUPFAM" id="SSF51735">
    <property type="entry name" value="NAD(P)-binding Rossmann-fold domains"/>
    <property type="match status" value="1"/>
</dbReference>
<name>A0ABS1YEQ9_9ACTN</name>
<dbReference type="PANTHER" id="PTHR44169:SF6">
    <property type="entry name" value="NADPH-DEPENDENT 1-ACYLDIHYDROXYACETONE PHOSPHATE REDUCTASE"/>
    <property type="match status" value="1"/>
</dbReference>
<keyword evidence="5" id="KW-1185">Reference proteome</keyword>
<dbReference type="PANTHER" id="PTHR44169">
    <property type="entry name" value="NADPH-DEPENDENT 1-ACYLDIHYDROXYACETONE PHOSPHATE REDUCTASE"/>
    <property type="match status" value="1"/>
</dbReference>